<keyword evidence="3" id="KW-1185">Reference proteome</keyword>
<organism evidence="2 3">
    <name type="scientific">Petrolisthes manimaculis</name>
    <dbReference type="NCBI Taxonomy" id="1843537"/>
    <lineage>
        <taxon>Eukaryota</taxon>
        <taxon>Metazoa</taxon>
        <taxon>Ecdysozoa</taxon>
        <taxon>Arthropoda</taxon>
        <taxon>Crustacea</taxon>
        <taxon>Multicrustacea</taxon>
        <taxon>Malacostraca</taxon>
        <taxon>Eumalacostraca</taxon>
        <taxon>Eucarida</taxon>
        <taxon>Decapoda</taxon>
        <taxon>Pleocyemata</taxon>
        <taxon>Anomura</taxon>
        <taxon>Galatheoidea</taxon>
        <taxon>Porcellanidae</taxon>
        <taxon>Petrolisthes</taxon>
    </lineage>
</organism>
<evidence type="ECO:0000256" key="1">
    <source>
        <dbReference type="SAM" id="MobiDB-lite"/>
    </source>
</evidence>
<accession>A0AAE1U4K2</accession>
<protein>
    <submittedName>
        <fullName evidence="2">Uncharacterized protein</fullName>
    </submittedName>
</protein>
<gene>
    <name evidence="2" type="ORF">Pmani_018386</name>
</gene>
<evidence type="ECO:0000313" key="3">
    <source>
        <dbReference type="Proteomes" id="UP001292094"/>
    </source>
</evidence>
<name>A0AAE1U4K2_9EUCA</name>
<feature type="region of interest" description="Disordered" evidence="1">
    <location>
        <begin position="51"/>
        <end position="138"/>
    </location>
</feature>
<proteinExistence type="predicted"/>
<feature type="region of interest" description="Disordered" evidence="1">
    <location>
        <begin position="292"/>
        <end position="351"/>
    </location>
</feature>
<feature type="compositionally biased region" description="Polar residues" evidence="1">
    <location>
        <begin position="89"/>
        <end position="103"/>
    </location>
</feature>
<feature type="compositionally biased region" description="Low complexity" evidence="1">
    <location>
        <begin position="104"/>
        <end position="138"/>
    </location>
</feature>
<feature type="compositionally biased region" description="Low complexity" evidence="1">
    <location>
        <begin position="55"/>
        <end position="69"/>
    </location>
</feature>
<evidence type="ECO:0000313" key="2">
    <source>
        <dbReference type="EMBL" id="KAK4310008.1"/>
    </source>
</evidence>
<sequence length="396" mass="42480">MVAPAICDGHVKRSLVRVSSRVTDMNAGVMVADLARGSSLAALVPVNSYFDHHPTSSSSSSSRQSSTSQAMKGRPTQVPWTNNNMNNNQPISQQTQVPWTNNNQPISQQQSTASQPSVTSSSTTTTTRGQTTPIPATTNAVLRSAIPLTSLSGVQRQMSGVGGGVSVTTSSTPRLGFVGIPASMRNHHNSAVRVSQLPVTRPIAAAPGSVQGQRVGVMTQAPRQQQRNIVATHAAGSHVSTNVQVPDEIVDATRNVQQQRGNNINTNNNNAVSVVGPAVGVPVGKRKFEEKPEVFPSCRNETPRPAKLPRTNTHTRTTTQPSLTHTHTRTQPPLTHTHTRTTTQPPLTPCPHNPQLVEENQRLRHVVQRLMQELGRCQQLLVTRSQAVGTAGVTVH</sequence>
<feature type="compositionally biased region" description="Low complexity" evidence="1">
    <location>
        <begin position="310"/>
        <end position="345"/>
    </location>
</feature>
<dbReference type="AlphaFoldDB" id="A0AAE1U4K2"/>
<dbReference type="EMBL" id="JAWZYT010001686">
    <property type="protein sequence ID" value="KAK4310008.1"/>
    <property type="molecule type" value="Genomic_DNA"/>
</dbReference>
<reference evidence="2" key="1">
    <citation type="submission" date="2023-11" db="EMBL/GenBank/DDBJ databases">
        <title>Genome assemblies of two species of porcelain crab, Petrolisthes cinctipes and Petrolisthes manimaculis (Anomura: Porcellanidae).</title>
        <authorList>
            <person name="Angst P."/>
        </authorList>
    </citation>
    <scope>NUCLEOTIDE SEQUENCE</scope>
    <source>
        <strain evidence="2">PB745_02</strain>
        <tissue evidence="2">Gill</tissue>
    </source>
</reference>
<dbReference type="Proteomes" id="UP001292094">
    <property type="component" value="Unassembled WGS sequence"/>
</dbReference>
<comment type="caution">
    <text evidence="2">The sequence shown here is derived from an EMBL/GenBank/DDBJ whole genome shotgun (WGS) entry which is preliminary data.</text>
</comment>